<feature type="compositionally biased region" description="Low complexity" evidence="5">
    <location>
        <begin position="381"/>
        <end position="398"/>
    </location>
</feature>
<evidence type="ECO:0000259" key="6">
    <source>
        <dbReference type="PROSITE" id="PS50002"/>
    </source>
</evidence>
<evidence type="ECO:0000256" key="2">
    <source>
        <dbReference type="ARBA" id="ARBA00022737"/>
    </source>
</evidence>
<feature type="coiled-coil region" evidence="4">
    <location>
        <begin position="117"/>
        <end position="144"/>
    </location>
</feature>
<organism evidence="7 8">
    <name type="scientific">Strigamia maritima</name>
    <name type="common">European centipede</name>
    <name type="synonym">Geophilus maritimus</name>
    <dbReference type="NCBI Taxonomy" id="126957"/>
    <lineage>
        <taxon>Eukaryota</taxon>
        <taxon>Metazoa</taxon>
        <taxon>Ecdysozoa</taxon>
        <taxon>Arthropoda</taxon>
        <taxon>Myriapoda</taxon>
        <taxon>Chilopoda</taxon>
        <taxon>Pleurostigmophora</taxon>
        <taxon>Geophilomorpha</taxon>
        <taxon>Linotaeniidae</taxon>
        <taxon>Strigamia</taxon>
    </lineage>
</organism>
<feature type="region of interest" description="Disordered" evidence="5">
    <location>
        <begin position="440"/>
        <end position="464"/>
    </location>
</feature>
<feature type="domain" description="SH3" evidence="6">
    <location>
        <begin position="577"/>
        <end position="644"/>
    </location>
</feature>
<dbReference type="GO" id="GO:0045202">
    <property type="term" value="C:synapse"/>
    <property type="evidence" value="ECO:0007669"/>
    <property type="project" value="GOC"/>
</dbReference>
<keyword evidence="8" id="KW-1185">Reference proteome</keyword>
<dbReference type="InterPro" id="IPR040325">
    <property type="entry name" value="RIMBP1/2/3"/>
</dbReference>
<reference evidence="8" key="1">
    <citation type="submission" date="2011-05" db="EMBL/GenBank/DDBJ databases">
        <authorList>
            <person name="Richards S.R."/>
            <person name="Qu J."/>
            <person name="Jiang H."/>
            <person name="Jhangiani S.N."/>
            <person name="Agravi P."/>
            <person name="Goodspeed R."/>
            <person name="Gross S."/>
            <person name="Mandapat C."/>
            <person name="Jackson L."/>
            <person name="Mathew T."/>
            <person name="Pu L."/>
            <person name="Thornton R."/>
            <person name="Saada N."/>
            <person name="Wilczek-Boney K.B."/>
            <person name="Lee S."/>
            <person name="Kovar C."/>
            <person name="Wu Y."/>
            <person name="Scherer S.E."/>
            <person name="Worley K.C."/>
            <person name="Muzny D.M."/>
            <person name="Gibbs R."/>
        </authorList>
    </citation>
    <scope>NUCLEOTIDE SEQUENCE</scope>
    <source>
        <strain evidence="8">Brora</strain>
    </source>
</reference>
<dbReference type="PANTHER" id="PTHR14234">
    <property type="entry name" value="RIM BINDING PROTEIN-RELATED"/>
    <property type="match status" value="1"/>
</dbReference>
<dbReference type="Pfam" id="PF25523">
    <property type="entry name" value="Ig_RIMBP2"/>
    <property type="match status" value="1"/>
</dbReference>
<dbReference type="EnsemblMetazoa" id="SMAR015216-RA">
    <property type="protein sequence ID" value="SMAR015216-PA"/>
    <property type="gene ID" value="SMAR015216"/>
</dbReference>
<dbReference type="STRING" id="126957.T1JMY7"/>
<dbReference type="Proteomes" id="UP000014500">
    <property type="component" value="Unassembled WGS sequence"/>
</dbReference>
<accession>T1JMY7</accession>
<proteinExistence type="predicted"/>
<evidence type="ECO:0000256" key="5">
    <source>
        <dbReference type="SAM" id="MobiDB-lite"/>
    </source>
</evidence>
<dbReference type="PROSITE" id="PS50002">
    <property type="entry name" value="SH3"/>
    <property type="match status" value="1"/>
</dbReference>
<feature type="coiled-coil region" evidence="4">
    <location>
        <begin position="208"/>
        <end position="259"/>
    </location>
</feature>
<dbReference type="GO" id="GO:0007274">
    <property type="term" value="P:neuromuscular synaptic transmission"/>
    <property type="evidence" value="ECO:0007669"/>
    <property type="project" value="TreeGrafter"/>
</dbReference>
<dbReference type="InterPro" id="IPR036028">
    <property type="entry name" value="SH3-like_dom_sf"/>
</dbReference>
<dbReference type="PANTHER" id="PTHR14234:SF19">
    <property type="entry name" value="RIM-BINDING PROTEIN, ISOFORM F"/>
    <property type="match status" value="1"/>
</dbReference>
<name>T1JMY7_STRMM</name>
<keyword evidence="1 3" id="KW-0728">SH3 domain</keyword>
<feature type="region of interest" description="Disordered" evidence="5">
    <location>
        <begin position="341"/>
        <end position="426"/>
    </location>
</feature>
<dbReference type="HOGENOM" id="CLU_418340_0_0_1"/>
<dbReference type="InterPro" id="IPR001452">
    <property type="entry name" value="SH3_domain"/>
</dbReference>
<dbReference type="Gene3D" id="2.30.30.40">
    <property type="entry name" value="SH3 Domains"/>
    <property type="match status" value="1"/>
</dbReference>
<reference evidence="7" key="2">
    <citation type="submission" date="2015-02" db="UniProtKB">
        <authorList>
            <consortium name="EnsemblMetazoa"/>
        </authorList>
    </citation>
    <scope>IDENTIFICATION</scope>
</reference>
<protein>
    <recommendedName>
        <fullName evidence="6">SH3 domain-containing protein</fullName>
    </recommendedName>
</protein>
<feature type="compositionally biased region" description="Basic and acidic residues" evidence="5">
    <location>
        <begin position="358"/>
        <end position="373"/>
    </location>
</feature>
<dbReference type="InterPro" id="IPR057884">
    <property type="entry name" value="FN3_RIM-BP1/2/3"/>
</dbReference>
<evidence type="ECO:0000313" key="8">
    <source>
        <dbReference type="Proteomes" id="UP000014500"/>
    </source>
</evidence>
<dbReference type="AlphaFoldDB" id="T1JMY7"/>
<keyword evidence="2" id="KW-0677">Repeat</keyword>
<evidence type="ECO:0000256" key="4">
    <source>
        <dbReference type="SAM" id="Coils"/>
    </source>
</evidence>
<dbReference type="EMBL" id="JH430212">
    <property type="status" value="NOT_ANNOTATED_CDS"/>
    <property type="molecule type" value="Genomic_DNA"/>
</dbReference>
<feature type="compositionally biased region" description="Basic residues" evidence="5">
    <location>
        <begin position="444"/>
        <end position="453"/>
    </location>
</feature>
<evidence type="ECO:0000256" key="1">
    <source>
        <dbReference type="ARBA" id="ARBA00022443"/>
    </source>
</evidence>
<dbReference type="SUPFAM" id="SSF50044">
    <property type="entry name" value="SH3-domain"/>
    <property type="match status" value="1"/>
</dbReference>
<feature type="coiled-coil region" evidence="4">
    <location>
        <begin position="284"/>
        <end position="339"/>
    </location>
</feature>
<sequence>HCNCGNCSICQPLLADIENQVKLLDEIISGNSAEMKEEKHIKDVCQTQDLISLNNDKIDSAAFKESASLPTEKYDIMDFDENNKDVSESVTIQFQNNNKIVKASYKNKFTYCSIDEIEELRSHIARLEKEIINKEKLREVSDQQIKSLQMKISICEKDVAEKMAEVYKVSTEKLSIQQENESLQHRVWKAELSERVLQEKYLKKSQSVVSANKQVRDLEQKIGILSRQLRHWESSHREAVNFKEKIQDLEVELQKRRESERKLYAENLHLHHKVESQRERISSMQIMKKDYQMLSSKVDLLEKKKLIVEQSIPSLKNKISQLSQRCKDKDQIINRLDKQVQNRMSPFKDRRQKSNRNISRDENSFAKDEKLELSDESGSYSMSLNHLNLSDNSDSSISPRQTESKSKIPRYTALPSPKSSPRNKTVHFEKTAWEEVKLNNISPKSHRKNQRIKRNSEEKTNEDEQSFAPINFRVTRKVAPDSLLVAWAVPNVEGTLSGYLIFVNNELHQKVRSPNRTKALLNRLDLTQDIEIAIQSLLDNGTSSDKTRLIYPINQIDTSDETPPNSARSLDEKSFKNYKRECIVCKDYTPSDNTQDNKPALELKVNRGDLVTIFGSKSANNFYYAEADGKRGILPSQILQKISALKKRKGSETHSD</sequence>
<evidence type="ECO:0000313" key="7">
    <source>
        <dbReference type="EnsemblMetazoa" id="SMAR015216-PA"/>
    </source>
</evidence>
<evidence type="ECO:0000256" key="3">
    <source>
        <dbReference type="PROSITE-ProRule" id="PRU00192"/>
    </source>
</evidence>
<keyword evidence="4" id="KW-0175">Coiled coil</keyword>
<dbReference type="SMART" id="SM00326">
    <property type="entry name" value="SH3"/>
    <property type="match status" value="1"/>
</dbReference>
<dbReference type="Pfam" id="PF07653">
    <property type="entry name" value="SH3_2"/>
    <property type="match status" value="1"/>
</dbReference>